<dbReference type="Pfam" id="PF02036">
    <property type="entry name" value="SCP2"/>
    <property type="match status" value="1"/>
</dbReference>
<dbReference type="FunFam" id="3.40.50.720:FF:000301">
    <property type="entry name" value="Hydroxysteroid dehydrogenase like 2"/>
    <property type="match status" value="1"/>
</dbReference>
<dbReference type="InterPro" id="IPR036291">
    <property type="entry name" value="NAD(P)-bd_dom_sf"/>
</dbReference>
<dbReference type="AlphaFoldDB" id="A0A0D2WV61"/>
<keyword evidence="11" id="KW-1185">Reference proteome</keyword>
<dbReference type="eggNOG" id="KOG0725">
    <property type="taxonomic scope" value="Eukaryota"/>
</dbReference>
<dbReference type="RefSeq" id="XP_004345137.1">
    <property type="nucleotide sequence ID" value="XM_004345087.2"/>
</dbReference>
<dbReference type="GO" id="GO:0005777">
    <property type="term" value="C:peroxisome"/>
    <property type="evidence" value="ECO:0007669"/>
    <property type="project" value="UniProtKB-SubCell"/>
</dbReference>
<keyword evidence="4" id="KW-0521">NADP</keyword>
<evidence type="ECO:0000256" key="7">
    <source>
        <dbReference type="ARBA" id="ARBA00023140"/>
    </source>
</evidence>
<evidence type="ECO:0000256" key="5">
    <source>
        <dbReference type="ARBA" id="ARBA00023002"/>
    </source>
</evidence>
<evidence type="ECO:0000256" key="1">
    <source>
        <dbReference type="ARBA" id="ARBA00004173"/>
    </source>
</evidence>
<gene>
    <name evidence="10" type="ORF">CAOG_006388</name>
</gene>
<dbReference type="Gene3D" id="3.40.50.720">
    <property type="entry name" value="NAD(P)-binding Rossmann-like Domain"/>
    <property type="match status" value="1"/>
</dbReference>
<dbReference type="SUPFAM" id="SSF55718">
    <property type="entry name" value="SCP-like"/>
    <property type="match status" value="1"/>
</dbReference>
<dbReference type="OrthoDB" id="5327538at2759"/>
<dbReference type="SUPFAM" id="SSF51735">
    <property type="entry name" value="NAD(P)-binding Rossmann-fold domains"/>
    <property type="match status" value="1"/>
</dbReference>
<evidence type="ECO:0000256" key="4">
    <source>
        <dbReference type="ARBA" id="ARBA00022857"/>
    </source>
</evidence>
<keyword evidence="5" id="KW-0560">Oxidoreductase</keyword>
<dbReference type="InterPro" id="IPR036527">
    <property type="entry name" value="SCP2_sterol-bd_dom_sf"/>
</dbReference>
<dbReference type="PRINTS" id="PR00081">
    <property type="entry name" value="GDHRDH"/>
</dbReference>
<dbReference type="PhylomeDB" id="A0A0D2WV61"/>
<evidence type="ECO:0000256" key="3">
    <source>
        <dbReference type="ARBA" id="ARBA00006484"/>
    </source>
</evidence>
<dbReference type="Pfam" id="PF00106">
    <property type="entry name" value="adh_short"/>
    <property type="match status" value="1"/>
</dbReference>
<dbReference type="InterPro" id="IPR051935">
    <property type="entry name" value="HSDL2"/>
</dbReference>
<sequence length="440" mass="46425">MSAIANTGALKGVTIFITGASRGIGKAIALKAARDGANIVIAAKTTVPHPKLPGTIYTAAEEIVAAGGQALPCAVDLRNDDQLNEAVKQAVAKFGGIDILVNNASAISLTGTAETPLKKFDLMNGVNARGTYSASQACLPYLKKSKNPHILNISPPLNMRPKWFKNHVAYTMAKYGMSMCVLGMSEEFHDDGIAVNALWPQTAISTAAMDMLAGGEADKVCRNTHIMSDAAYVILTQNSRQASNTGNFYIDEAVLQRAGIKNFDQYACVPGSKLMPDFFLEDHDNAAAHESLSQIGGRTPSIEANARASLHSEKAAATAAAPAAAAAAPASKLDKIFVGVRPALSSAIVEKTKATFQFQVAQNDGSTGLYYIDLKTGSGASDKGEIANPDVTMILSEDTLVKLFAREIKPTAAFFAGKLKIKGDMTKAIRLETLMTTAKL</sequence>
<organism evidence="10 11">
    <name type="scientific">Capsaspora owczarzaki (strain ATCC 30864)</name>
    <dbReference type="NCBI Taxonomy" id="595528"/>
    <lineage>
        <taxon>Eukaryota</taxon>
        <taxon>Filasterea</taxon>
        <taxon>Capsaspora</taxon>
    </lineage>
</organism>
<dbReference type="STRING" id="595528.A0A0D2WV61"/>
<name>A0A0D2WV61_CAPO3</name>
<dbReference type="InParanoid" id="A0A0D2WV61"/>
<keyword evidence="7" id="KW-0576">Peroxisome</keyword>
<dbReference type="Proteomes" id="UP000008743">
    <property type="component" value="Unassembled WGS sequence"/>
</dbReference>
<proteinExistence type="inferred from homology"/>
<comment type="subcellular location">
    <subcellularLocation>
        <location evidence="1">Mitochondrion</location>
    </subcellularLocation>
    <subcellularLocation>
        <location evidence="2">Peroxisome</location>
    </subcellularLocation>
</comment>
<evidence type="ECO:0000256" key="6">
    <source>
        <dbReference type="ARBA" id="ARBA00023128"/>
    </source>
</evidence>
<dbReference type="InterPro" id="IPR002347">
    <property type="entry name" value="SDR_fam"/>
</dbReference>
<dbReference type="NCBIfam" id="NF006133">
    <property type="entry name" value="PRK08278.1"/>
    <property type="match status" value="1"/>
</dbReference>
<protein>
    <recommendedName>
        <fullName evidence="8">Hydroxysteroid dehydrogenase-like protein 2</fullName>
    </recommendedName>
</protein>
<evidence type="ECO:0000256" key="8">
    <source>
        <dbReference type="ARBA" id="ARBA00040243"/>
    </source>
</evidence>
<reference evidence="11" key="1">
    <citation type="submission" date="2011-02" db="EMBL/GenBank/DDBJ databases">
        <title>The Genome Sequence of Capsaspora owczarzaki ATCC 30864.</title>
        <authorList>
            <person name="Russ C."/>
            <person name="Cuomo C."/>
            <person name="Burger G."/>
            <person name="Gray M.W."/>
            <person name="Holland P.W.H."/>
            <person name="King N."/>
            <person name="Lang F.B.F."/>
            <person name="Roger A.J."/>
            <person name="Ruiz-Trillo I."/>
            <person name="Young S.K."/>
            <person name="Zeng Q."/>
            <person name="Gargeya S."/>
            <person name="Alvarado L."/>
            <person name="Berlin A."/>
            <person name="Chapman S.B."/>
            <person name="Chen Z."/>
            <person name="Freedman E."/>
            <person name="Gellesch M."/>
            <person name="Goldberg J."/>
            <person name="Griggs A."/>
            <person name="Gujja S."/>
            <person name="Heilman E."/>
            <person name="Heiman D."/>
            <person name="Howarth C."/>
            <person name="Mehta T."/>
            <person name="Neiman D."/>
            <person name="Pearson M."/>
            <person name="Roberts A."/>
            <person name="Saif S."/>
            <person name="Shea T."/>
            <person name="Shenoy N."/>
            <person name="Sisk P."/>
            <person name="Stolte C."/>
            <person name="Sykes S."/>
            <person name="White J."/>
            <person name="Yandava C."/>
            <person name="Haas B."/>
            <person name="Nusbaum C."/>
            <person name="Birren B."/>
        </authorList>
    </citation>
    <scope>NUCLEOTIDE SEQUENCE</scope>
    <source>
        <strain evidence="11">ATCC 30864</strain>
    </source>
</reference>
<evidence type="ECO:0000313" key="10">
    <source>
        <dbReference type="EMBL" id="KJE96013.1"/>
    </source>
</evidence>
<evidence type="ECO:0000313" key="11">
    <source>
        <dbReference type="Proteomes" id="UP000008743"/>
    </source>
</evidence>
<dbReference type="CDD" id="cd09762">
    <property type="entry name" value="HSDL2_SDR_c"/>
    <property type="match status" value="1"/>
</dbReference>
<accession>A0A0D2WV61</accession>
<feature type="domain" description="SCP2" evidence="9">
    <location>
        <begin position="346"/>
        <end position="435"/>
    </location>
</feature>
<dbReference type="EMBL" id="KE346370">
    <property type="protein sequence ID" value="KJE96013.1"/>
    <property type="molecule type" value="Genomic_DNA"/>
</dbReference>
<dbReference type="Gene3D" id="3.30.1050.10">
    <property type="entry name" value="SCP2 sterol-binding domain"/>
    <property type="match status" value="1"/>
</dbReference>
<dbReference type="GO" id="GO:0005739">
    <property type="term" value="C:mitochondrion"/>
    <property type="evidence" value="ECO:0007669"/>
    <property type="project" value="UniProtKB-SubCell"/>
</dbReference>
<comment type="similarity">
    <text evidence="3">Belongs to the short-chain dehydrogenases/reductases (SDR) family.</text>
</comment>
<dbReference type="eggNOG" id="KOG4170">
    <property type="taxonomic scope" value="Eukaryota"/>
</dbReference>
<dbReference type="PANTHER" id="PTHR42808:SF3">
    <property type="entry name" value="HYDROXYSTEROID DEHYDROGENASE-LIKE PROTEIN 2"/>
    <property type="match status" value="1"/>
</dbReference>
<dbReference type="PANTHER" id="PTHR42808">
    <property type="entry name" value="HYDROXYSTEROID DEHYDROGENASE-LIKE PROTEIN 2"/>
    <property type="match status" value="1"/>
</dbReference>
<evidence type="ECO:0000256" key="2">
    <source>
        <dbReference type="ARBA" id="ARBA00004275"/>
    </source>
</evidence>
<evidence type="ECO:0000259" key="9">
    <source>
        <dbReference type="Pfam" id="PF02036"/>
    </source>
</evidence>
<dbReference type="InterPro" id="IPR003033">
    <property type="entry name" value="SCP2_sterol-bd_dom"/>
</dbReference>
<dbReference type="GO" id="GO:0016491">
    <property type="term" value="F:oxidoreductase activity"/>
    <property type="evidence" value="ECO:0007669"/>
    <property type="project" value="UniProtKB-KW"/>
</dbReference>
<keyword evidence="6" id="KW-0496">Mitochondrion</keyword>